<dbReference type="AlphaFoldDB" id="A0A2W5W6C5"/>
<name>A0A2W5W6C5_9BACT</name>
<protein>
    <submittedName>
        <fullName evidence="1">Uncharacterized protein</fullName>
    </submittedName>
</protein>
<organism evidence="1 2">
    <name type="scientific">Archangium gephyra</name>
    <dbReference type="NCBI Taxonomy" id="48"/>
    <lineage>
        <taxon>Bacteria</taxon>
        <taxon>Pseudomonadati</taxon>
        <taxon>Myxococcota</taxon>
        <taxon>Myxococcia</taxon>
        <taxon>Myxococcales</taxon>
        <taxon>Cystobacterineae</taxon>
        <taxon>Archangiaceae</taxon>
        <taxon>Archangium</taxon>
    </lineage>
</organism>
<accession>A0A2W5W6C5</accession>
<comment type="caution">
    <text evidence="1">The sequence shown here is derived from an EMBL/GenBank/DDBJ whole genome shotgun (WGS) entry which is preliminary data.</text>
</comment>
<dbReference type="EMBL" id="QFQP01000001">
    <property type="protein sequence ID" value="PZR18751.1"/>
    <property type="molecule type" value="Genomic_DNA"/>
</dbReference>
<evidence type="ECO:0000313" key="1">
    <source>
        <dbReference type="EMBL" id="PZR18751.1"/>
    </source>
</evidence>
<gene>
    <name evidence="1" type="ORF">DI536_02405</name>
</gene>
<reference evidence="1 2" key="1">
    <citation type="submission" date="2017-08" db="EMBL/GenBank/DDBJ databases">
        <title>Infants hospitalized years apart are colonized by the same room-sourced microbial strains.</title>
        <authorList>
            <person name="Brooks B."/>
            <person name="Olm M.R."/>
            <person name="Firek B.A."/>
            <person name="Baker R."/>
            <person name="Thomas B.C."/>
            <person name="Morowitz M.J."/>
            <person name="Banfield J.F."/>
        </authorList>
    </citation>
    <scope>NUCLEOTIDE SEQUENCE [LARGE SCALE GENOMIC DNA]</scope>
    <source>
        <strain evidence="1">S2_003_000_R2_14</strain>
    </source>
</reference>
<dbReference type="Proteomes" id="UP000249061">
    <property type="component" value="Unassembled WGS sequence"/>
</dbReference>
<evidence type="ECO:0000313" key="2">
    <source>
        <dbReference type="Proteomes" id="UP000249061"/>
    </source>
</evidence>
<sequence length="167" mass="18568">MLVDRELRHGFEVQLELDRHRRGSVAANFEYLVEQRRNKADLVPLEGLGDAAFFSPAATAQEPREDPAVVVDQMIQRAAVERSNERVNALVGAAGVDAGRFDAMPETLKRAPRNMGAYLDSLPPRQHLVLFINGDWTGELSVDKDALGEAQVKQLVQRIAPRLSKLE</sequence>
<proteinExistence type="predicted"/>